<dbReference type="PANTHER" id="PTHR43784:SF2">
    <property type="entry name" value="GDSL-LIKE LIPASE_ACYLHYDROLASE, PUTATIVE (AFU_ORTHOLOGUE AFUA_2G00820)-RELATED"/>
    <property type="match status" value="1"/>
</dbReference>
<evidence type="ECO:0000259" key="1">
    <source>
        <dbReference type="Pfam" id="PF13472"/>
    </source>
</evidence>
<dbReference type="InterPro" id="IPR013830">
    <property type="entry name" value="SGNH_hydro"/>
</dbReference>
<dbReference type="AlphaFoldDB" id="A0A7G7MND3"/>
<dbReference type="RefSeq" id="WP_185721114.1">
    <property type="nucleotide sequence ID" value="NZ_BAAAWI010000001.1"/>
</dbReference>
<keyword evidence="3" id="KW-1185">Reference proteome</keyword>
<accession>A0A7G7MND3</accession>
<name>A0A7G7MND3_9PSEU</name>
<dbReference type="Pfam" id="PF13472">
    <property type="entry name" value="Lipase_GDSL_2"/>
    <property type="match status" value="1"/>
</dbReference>
<dbReference type="Gene3D" id="3.40.50.1110">
    <property type="entry name" value="SGNH hydrolase"/>
    <property type="match status" value="1"/>
</dbReference>
<organism evidence="2 3">
    <name type="scientific">Pseudonocardia petroleophila</name>
    <dbReference type="NCBI Taxonomy" id="37331"/>
    <lineage>
        <taxon>Bacteria</taxon>
        <taxon>Bacillati</taxon>
        <taxon>Actinomycetota</taxon>
        <taxon>Actinomycetes</taxon>
        <taxon>Pseudonocardiales</taxon>
        <taxon>Pseudonocardiaceae</taxon>
        <taxon>Pseudonocardia</taxon>
    </lineage>
</organism>
<dbReference type="PANTHER" id="PTHR43784">
    <property type="entry name" value="GDSL-LIKE LIPASE/ACYLHYDROLASE, PUTATIVE (AFU_ORTHOLOGUE AFUA_2G00820)-RELATED"/>
    <property type="match status" value="1"/>
</dbReference>
<reference evidence="2 3" key="1">
    <citation type="submission" date="2020-08" db="EMBL/GenBank/DDBJ databases">
        <authorList>
            <person name="Mo P."/>
        </authorList>
    </citation>
    <scope>NUCLEOTIDE SEQUENCE [LARGE SCALE GENOMIC DNA]</scope>
    <source>
        <strain evidence="2 3">CGMCC 4.1532</strain>
    </source>
</reference>
<dbReference type="Proteomes" id="UP000515728">
    <property type="component" value="Chromosome"/>
</dbReference>
<gene>
    <name evidence="2" type="ORF">H6H00_10600</name>
</gene>
<dbReference type="EMBL" id="CP060131">
    <property type="protein sequence ID" value="QNG54294.1"/>
    <property type="molecule type" value="Genomic_DNA"/>
</dbReference>
<dbReference type="GO" id="GO:0016787">
    <property type="term" value="F:hydrolase activity"/>
    <property type="evidence" value="ECO:0007669"/>
    <property type="project" value="UniProtKB-KW"/>
</dbReference>
<evidence type="ECO:0000313" key="2">
    <source>
        <dbReference type="EMBL" id="QNG54294.1"/>
    </source>
</evidence>
<dbReference type="SUPFAM" id="SSF52266">
    <property type="entry name" value="SGNH hydrolase"/>
    <property type="match status" value="1"/>
</dbReference>
<protein>
    <submittedName>
        <fullName evidence="2">SGNH/GDSL hydrolase family protein</fullName>
    </submittedName>
</protein>
<dbReference type="InterPro" id="IPR053140">
    <property type="entry name" value="GDSL_Rv0518-like"/>
</dbReference>
<evidence type="ECO:0000313" key="3">
    <source>
        <dbReference type="Proteomes" id="UP000515728"/>
    </source>
</evidence>
<keyword evidence="2" id="KW-0378">Hydrolase</keyword>
<dbReference type="InterPro" id="IPR036514">
    <property type="entry name" value="SGNH_hydro_sf"/>
</dbReference>
<feature type="domain" description="SGNH hydrolase-type esterase" evidence="1">
    <location>
        <begin position="9"/>
        <end position="182"/>
    </location>
</feature>
<sequence length="256" mass="28748">MGSWNSFVAIGDSFTEGLDDWRPDGSPRGWADRVAEHIAAGRPGFRYANLAVRGKLLDQIVADQLPIAERLRPDLVAFCAGGNDLIRFACDTDDLARRFDDALGRVTATGAEVFIFTGFDLGRMHPLIRRLRGRVACFNESMRAIAERHGSHVVDLWGMAPLADPRAWGPDRLHLRPDAHRRVALRVLETLGQPVSEDWRAPIPDGDPMPWRARQADDLRWMREFAVPFVRKRIQGRRTGDGFVPKRPDLLPLDAG</sequence>
<dbReference type="KEGG" id="ppel:H6H00_10600"/>
<dbReference type="CDD" id="cd01832">
    <property type="entry name" value="SGNH_hydrolase_like_1"/>
    <property type="match status" value="1"/>
</dbReference>
<proteinExistence type="predicted"/>